<accession>A0A9D4PSN4</accession>
<dbReference type="AlphaFoldDB" id="A0A9D4PSN4"/>
<name>A0A9D4PSN4_RHISA</name>
<organism evidence="1 2">
    <name type="scientific">Rhipicephalus sanguineus</name>
    <name type="common">Brown dog tick</name>
    <name type="synonym">Ixodes sanguineus</name>
    <dbReference type="NCBI Taxonomy" id="34632"/>
    <lineage>
        <taxon>Eukaryota</taxon>
        <taxon>Metazoa</taxon>
        <taxon>Ecdysozoa</taxon>
        <taxon>Arthropoda</taxon>
        <taxon>Chelicerata</taxon>
        <taxon>Arachnida</taxon>
        <taxon>Acari</taxon>
        <taxon>Parasitiformes</taxon>
        <taxon>Ixodida</taxon>
        <taxon>Ixodoidea</taxon>
        <taxon>Ixodidae</taxon>
        <taxon>Rhipicephalinae</taxon>
        <taxon>Rhipicephalus</taxon>
        <taxon>Rhipicephalus</taxon>
    </lineage>
</organism>
<proteinExistence type="predicted"/>
<comment type="caution">
    <text evidence="1">The sequence shown here is derived from an EMBL/GenBank/DDBJ whole genome shotgun (WGS) entry which is preliminary data.</text>
</comment>
<reference evidence="1" key="2">
    <citation type="submission" date="2021-09" db="EMBL/GenBank/DDBJ databases">
        <authorList>
            <person name="Jia N."/>
            <person name="Wang J."/>
            <person name="Shi W."/>
            <person name="Du L."/>
            <person name="Sun Y."/>
            <person name="Zhan W."/>
            <person name="Jiang J."/>
            <person name="Wang Q."/>
            <person name="Zhang B."/>
            <person name="Ji P."/>
            <person name="Sakyi L.B."/>
            <person name="Cui X."/>
            <person name="Yuan T."/>
            <person name="Jiang B."/>
            <person name="Yang W."/>
            <person name="Lam T.T.-Y."/>
            <person name="Chang Q."/>
            <person name="Ding S."/>
            <person name="Wang X."/>
            <person name="Zhu J."/>
            <person name="Ruan X."/>
            <person name="Zhao L."/>
            <person name="Wei J."/>
            <person name="Que T."/>
            <person name="Du C."/>
            <person name="Cheng J."/>
            <person name="Dai P."/>
            <person name="Han X."/>
            <person name="Huang E."/>
            <person name="Gao Y."/>
            <person name="Liu J."/>
            <person name="Shao H."/>
            <person name="Ye R."/>
            <person name="Li L."/>
            <person name="Wei W."/>
            <person name="Wang X."/>
            <person name="Wang C."/>
            <person name="Huo Q."/>
            <person name="Li W."/>
            <person name="Guo W."/>
            <person name="Chen H."/>
            <person name="Chen S."/>
            <person name="Zhou L."/>
            <person name="Zhou L."/>
            <person name="Ni X."/>
            <person name="Tian J."/>
            <person name="Zhou Y."/>
            <person name="Sheng Y."/>
            <person name="Liu T."/>
            <person name="Pan Y."/>
            <person name="Xia L."/>
            <person name="Li J."/>
            <person name="Zhao F."/>
            <person name="Cao W."/>
        </authorList>
    </citation>
    <scope>NUCLEOTIDE SEQUENCE</scope>
    <source>
        <strain evidence="1">Rsan-2018</strain>
        <tissue evidence="1">Larvae</tissue>
    </source>
</reference>
<protein>
    <submittedName>
        <fullName evidence="1">Uncharacterized protein</fullName>
    </submittedName>
</protein>
<reference evidence="1" key="1">
    <citation type="journal article" date="2020" name="Cell">
        <title>Large-Scale Comparative Analyses of Tick Genomes Elucidate Their Genetic Diversity and Vector Capacities.</title>
        <authorList>
            <consortium name="Tick Genome and Microbiome Consortium (TIGMIC)"/>
            <person name="Jia N."/>
            <person name="Wang J."/>
            <person name="Shi W."/>
            <person name="Du L."/>
            <person name="Sun Y."/>
            <person name="Zhan W."/>
            <person name="Jiang J.F."/>
            <person name="Wang Q."/>
            <person name="Zhang B."/>
            <person name="Ji P."/>
            <person name="Bell-Sakyi L."/>
            <person name="Cui X.M."/>
            <person name="Yuan T.T."/>
            <person name="Jiang B.G."/>
            <person name="Yang W.F."/>
            <person name="Lam T.T."/>
            <person name="Chang Q.C."/>
            <person name="Ding S.J."/>
            <person name="Wang X.J."/>
            <person name="Zhu J.G."/>
            <person name="Ruan X.D."/>
            <person name="Zhao L."/>
            <person name="Wei J.T."/>
            <person name="Ye R.Z."/>
            <person name="Que T.C."/>
            <person name="Du C.H."/>
            <person name="Zhou Y.H."/>
            <person name="Cheng J.X."/>
            <person name="Dai P.F."/>
            <person name="Guo W.B."/>
            <person name="Han X.H."/>
            <person name="Huang E.J."/>
            <person name="Li L.F."/>
            <person name="Wei W."/>
            <person name="Gao Y.C."/>
            <person name="Liu J.Z."/>
            <person name="Shao H.Z."/>
            <person name="Wang X."/>
            <person name="Wang C.C."/>
            <person name="Yang T.C."/>
            <person name="Huo Q.B."/>
            <person name="Li W."/>
            <person name="Chen H.Y."/>
            <person name="Chen S.E."/>
            <person name="Zhou L.G."/>
            <person name="Ni X.B."/>
            <person name="Tian J.H."/>
            <person name="Sheng Y."/>
            <person name="Liu T."/>
            <person name="Pan Y.S."/>
            <person name="Xia L.Y."/>
            <person name="Li J."/>
            <person name="Zhao F."/>
            <person name="Cao W.C."/>
        </authorList>
    </citation>
    <scope>NUCLEOTIDE SEQUENCE</scope>
    <source>
        <strain evidence="1">Rsan-2018</strain>
    </source>
</reference>
<evidence type="ECO:0000313" key="2">
    <source>
        <dbReference type="Proteomes" id="UP000821837"/>
    </source>
</evidence>
<evidence type="ECO:0000313" key="1">
    <source>
        <dbReference type="EMBL" id="KAH7952365.1"/>
    </source>
</evidence>
<dbReference type="EMBL" id="JABSTV010001251">
    <property type="protein sequence ID" value="KAH7952365.1"/>
    <property type="molecule type" value="Genomic_DNA"/>
</dbReference>
<gene>
    <name evidence="1" type="ORF">HPB52_022039</name>
</gene>
<keyword evidence="2" id="KW-1185">Reference proteome</keyword>
<sequence>MTDDDDGSEPAAIMSENHCTRGHCRHKNAKPTIVEVTCGALDVSQPLLILPTQRCHLGENVCLMPTGKIKRPSVELMCSCILDAWCSLPADLIAKSFKNTGIANALDGSEDDQLWEQDYKVASDLDDPGLAILMKSEEQ</sequence>
<dbReference type="Proteomes" id="UP000821837">
    <property type="component" value="Chromosome 5"/>
</dbReference>